<dbReference type="EMBL" id="JAPWIS010000036">
    <property type="protein sequence ID" value="MCZ4589808.1"/>
    <property type="molecule type" value="Genomic_DNA"/>
</dbReference>
<name>A0AAX3Y7W4_RHOOP</name>
<proteinExistence type="predicted"/>
<gene>
    <name evidence="1" type="ORF">O4328_40315</name>
    <name evidence="2" type="ORF">Q5707_21875</name>
</gene>
<organism evidence="2 4">
    <name type="scientific">Rhodococcus opacus</name>
    <name type="common">Nocardia opaca</name>
    <dbReference type="NCBI Taxonomy" id="37919"/>
    <lineage>
        <taxon>Bacteria</taxon>
        <taxon>Bacillati</taxon>
        <taxon>Actinomycetota</taxon>
        <taxon>Actinomycetes</taxon>
        <taxon>Mycobacteriales</taxon>
        <taxon>Nocardiaceae</taxon>
        <taxon>Rhodococcus</taxon>
    </lineage>
</organism>
<dbReference type="RefSeq" id="WP_269592675.1">
    <property type="nucleotide sequence ID" value="NZ_CP130953.1"/>
</dbReference>
<evidence type="ECO:0008006" key="5">
    <source>
        <dbReference type="Google" id="ProtNLM"/>
    </source>
</evidence>
<reference evidence="1" key="1">
    <citation type="submission" date="2022-12" db="EMBL/GenBank/DDBJ databases">
        <authorList>
            <person name="Krivoruchko A.V."/>
            <person name="Elkin A."/>
        </authorList>
    </citation>
    <scope>NUCLEOTIDE SEQUENCE</scope>
    <source>
        <strain evidence="1">IEGM 249</strain>
    </source>
</reference>
<evidence type="ECO:0000313" key="4">
    <source>
        <dbReference type="Proteomes" id="UP001231166"/>
    </source>
</evidence>
<dbReference type="Proteomes" id="UP001066327">
    <property type="component" value="Unassembled WGS sequence"/>
</dbReference>
<dbReference type="Proteomes" id="UP001231166">
    <property type="component" value="Chromosome"/>
</dbReference>
<dbReference type="AlphaFoldDB" id="A0AAX3Y7W4"/>
<evidence type="ECO:0000313" key="2">
    <source>
        <dbReference type="EMBL" id="WLF44594.1"/>
    </source>
</evidence>
<evidence type="ECO:0000313" key="1">
    <source>
        <dbReference type="EMBL" id="MCZ4589808.1"/>
    </source>
</evidence>
<dbReference type="EMBL" id="CP130953">
    <property type="protein sequence ID" value="WLF44594.1"/>
    <property type="molecule type" value="Genomic_DNA"/>
</dbReference>
<keyword evidence="3" id="KW-1185">Reference proteome</keyword>
<sequence length="102" mass="11552">MLETLPSQQLSLIRPYAQWSVLRRARRRAIRRRYTDHSAASDRNKIRIAIRLHPVATARSMSRRQGSVRQLSEYATMPIASASINPGDPQRAGARLVGVGRF</sequence>
<accession>A0AAX3Y7W4</accession>
<reference evidence="2" key="2">
    <citation type="submission" date="2023-07" db="EMBL/GenBank/DDBJ databases">
        <title>Genomic analysis of Rhodococcus opacus VOC-14 with glycol ethers degradation activity.</title>
        <authorList>
            <person name="Narkevich D.A."/>
            <person name="Hlushen A.M."/>
            <person name="Akhremchuk A.E."/>
            <person name="Sikolenko M.A."/>
            <person name="Valentovich L.N."/>
        </authorList>
    </citation>
    <scope>NUCLEOTIDE SEQUENCE</scope>
    <source>
        <strain evidence="2">VOC-14</strain>
    </source>
</reference>
<evidence type="ECO:0000313" key="3">
    <source>
        <dbReference type="Proteomes" id="UP001066327"/>
    </source>
</evidence>
<protein>
    <recommendedName>
        <fullName evidence="5">Transposase</fullName>
    </recommendedName>
</protein>